<keyword evidence="3" id="KW-0520">NAD</keyword>
<comment type="similarity">
    <text evidence="1 4">Belongs to the D-isomer specific 2-hydroxyacid dehydrogenase family.</text>
</comment>
<dbReference type="InterPro" id="IPR006139">
    <property type="entry name" value="D-isomer_2_OHA_DH_cat_dom"/>
</dbReference>
<proteinExistence type="inferred from homology"/>
<dbReference type="FunFam" id="3.40.50.720:FF:000203">
    <property type="entry name" value="D-3-phosphoglycerate dehydrogenase (SerA)"/>
    <property type="match status" value="1"/>
</dbReference>
<dbReference type="InterPro" id="IPR036291">
    <property type="entry name" value="NAD(P)-bd_dom_sf"/>
</dbReference>
<dbReference type="SUPFAM" id="SSF52283">
    <property type="entry name" value="Formate/glycerate dehydrogenase catalytic domain-like"/>
    <property type="match status" value="1"/>
</dbReference>
<dbReference type="AlphaFoldDB" id="A0A328U5V9"/>
<evidence type="ECO:0000313" key="6">
    <source>
        <dbReference type="EMBL" id="RAP76315.1"/>
    </source>
</evidence>
<dbReference type="PANTHER" id="PTHR43761:SF1">
    <property type="entry name" value="D-ISOMER SPECIFIC 2-HYDROXYACID DEHYDROGENASE CATALYTIC DOMAIN-CONTAINING PROTEIN-RELATED"/>
    <property type="match status" value="1"/>
</dbReference>
<keyword evidence="7" id="KW-1185">Reference proteome</keyword>
<protein>
    <submittedName>
        <fullName evidence="6">D-2-hydroxyacid dehydrogenase</fullName>
    </submittedName>
</protein>
<dbReference type="OrthoDB" id="9805416at2"/>
<comment type="caution">
    <text evidence="6">The sequence shown here is derived from an EMBL/GenBank/DDBJ whole genome shotgun (WGS) entry which is preliminary data.</text>
</comment>
<dbReference type="InterPro" id="IPR006140">
    <property type="entry name" value="D-isomer_DH_NAD-bd"/>
</dbReference>
<evidence type="ECO:0000256" key="2">
    <source>
        <dbReference type="ARBA" id="ARBA00023002"/>
    </source>
</evidence>
<organism evidence="6 7">
    <name type="scientific">Paenibacillus montanisoli</name>
    <dbReference type="NCBI Taxonomy" id="2081970"/>
    <lineage>
        <taxon>Bacteria</taxon>
        <taxon>Bacillati</taxon>
        <taxon>Bacillota</taxon>
        <taxon>Bacilli</taxon>
        <taxon>Bacillales</taxon>
        <taxon>Paenibacillaceae</taxon>
        <taxon>Paenibacillus</taxon>
    </lineage>
</organism>
<dbReference type="PROSITE" id="PS00670">
    <property type="entry name" value="D_2_HYDROXYACID_DH_2"/>
    <property type="match status" value="1"/>
</dbReference>
<dbReference type="Proteomes" id="UP000249260">
    <property type="component" value="Unassembled WGS sequence"/>
</dbReference>
<evidence type="ECO:0000256" key="4">
    <source>
        <dbReference type="RuleBase" id="RU003719"/>
    </source>
</evidence>
<dbReference type="GO" id="GO:0016616">
    <property type="term" value="F:oxidoreductase activity, acting on the CH-OH group of donors, NAD or NADP as acceptor"/>
    <property type="evidence" value="ECO:0007669"/>
    <property type="project" value="InterPro"/>
</dbReference>
<dbReference type="Gene3D" id="3.40.50.720">
    <property type="entry name" value="NAD(P)-binding Rossmann-like Domain"/>
    <property type="match status" value="2"/>
</dbReference>
<feature type="domain" description="S-adenosyl-L-homocysteine hydrolase NAD binding" evidence="5">
    <location>
        <begin position="123"/>
        <end position="313"/>
    </location>
</feature>
<gene>
    <name evidence="6" type="ORF">DL346_13015</name>
</gene>
<dbReference type="SUPFAM" id="SSF51735">
    <property type="entry name" value="NAD(P)-binding Rossmann-fold domains"/>
    <property type="match status" value="1"/>
</dbReference>
<reference evidence="6 7" key="1">
    <citation type="submission" date="2018-06" db="EMBL/GenBank/DDBJ databases">
        <title>Paenibacillus montanisoli sp. nov., isolated from mountain area soil.</title>
        <authorList>
            <person name="Wu M."/>
        </authorList>
    </citation>
    <scope>NUCLEOTIDE SEQUENCE [LARGE SCALE GENOMIC DNA]</scope>
    <source>
        <strain evidence="6 7">RA17</strain>
    </source>
</reference>
<accession>A0A328U5V9</accession>
<dbReference type="PANTHER" id="PTHR43761">
    <property type="entry name" value="D-ISOMER SPECIFIC 2-HYDROXYACID DEHYDROGENASE FAMILY PROTEIN (AFU_ORTHOLOGUE AFUA_1G13630)"/>
    <property type="match status" value="1"/>
</dbReference>
<name>A0A328U5V9_9BACL</name>
<dbReference type="EMBL" id="QLUW01000002">
    <property type="protein sequence ID" value="RAP76315.1"/>
    <property type="molecule type" value="Genomic_DNA"/>
</dbReference>
<evidence type="ECO:0000256" key="1">
    <source>
        <dbReference type="ARBA" id="ARBA00005854"/>
    </source>
</evidence>
<sequence length="318" mass="34146">MKIVVLDGYTLNPGDLNWDELGKLGELVVYDRTAREDIVSRAAGAEAILTNKTPFSAETIRSLPGLRYIGVLATGYNIVDTKAAAEHGVAVTNVPDYSTHSVVQLVFALLMEHAYRVSEHSKAVHNGRWSAGPDFTFSLHPLMELAGKTIGIVGYGQIGQQVAKAALAFGMKVVVHTRTEKAVPGLEAVQFMPLDDLFRNSDIVTLHCPLTPETTGLVNARTLGLMKHTAYLINTARGGHIAEQDLADALNNGRIAGAGLDVLSVEPPPVDQPLLNAANCAITPHIGWATVEARSRLMGIAASNLRSFQQGDVRNRVN</sequence>
<keyword evidence="2 4" id="KW-0560">Oxidoreductase</keyword>
<dbReference type="RefSeq" id="WP_112882536.1">
    <property type="nucleotide sequence ID" value="NZ_QLUW01000002.1"/>
</dbReference>
<dbReference type="InterPro" id="IPR015878">
    <property type="entry name" value="Ado_hCys_hydrolase_NAD-bd"/>
</dbReference>
<dbReference type="InterPro" id="IPR050418">
    <property type="entry name" value="D-iso_2-hydroxyacid_DH_PdxB"/>
</dbReference>
<evidence type="ECO:0000313" key="7">
    <source>
        <dbReference type="Proteomes" id="UP000249260"/>
    </source>
</evidence>
<dbReference type="Pfam" id="PF00389">
    <property type="entry name" value="2-Hacid_dh"/>
    <property type="match status" value="1"/>
</dbReference>
<dbReference type="InterPro" id="IPR029753">
    <property type="entry name" value="D-isomer_DH_CS"/>
</dbReference>
<dbReference type="CDD" id="cd12162">
    <property type="entry name" value="2-Hacid_dh_4"/>
    <property type="match status" value="1"/>
</dbReference>
<dbReference type="Pfam" id="PF02826">
    <property type="entry name" value="2-Hacid_dh_C"/>
    <property type="match status" value="1"/>
</dbReference>
<evidence type="ECO:0000259" key="5">
    <source>
        <dbReference type="SMART" id="SM00997"/>
    </source>
</evidence>
<dbReference type="SMART" id="SM00997">
    <property type="entry name" value="AdoHcyase_NAD"/>
    <property type="match status" value="1"/>
</dbReference>
<dbReference type="GO" id="GO:0051287">
    <property type="term" value="F:NAD binding"/>
    <property type="evidence" value="ECO:0007669"/>
    <property type="project" value="InterPro"/>
</dbReference>
<evidence type="ECO:0000256" key="3">
    <source>
        <dbReference type="ARBA" id="ARBA00023027"/>
    </source>
</evidence>